<dbReference type="EMBL" id="GBRH01282532">
    <property type="protein sequence ID" value="JAD15363.1"/>
    <property type="molecule type" value="Transcribed_RNA"/>
</dbReference>
<protein>
    <submittedName>
        <fullName evidence="1">Uncharacterized protein</fullName>
    </submittedName>
</protein>
<name>A0A0A8XRF4_ARUDO</name>
<reference evidence="1" key="1">
    <citation type="submission" date="2014-09" db="EMBL/GenBank/DDBJ databases">
        <authorList>
            <person name="Magalhaes I.L.F."/>
            <person name="Oliveira U."/>
            <person name="Santos F.R."/>
            <person name="Vidigal T.H.D.A."/>
            <person name="Brescovit A.D."/>
            <person name="Santos A.J."/>
        </authorList>
    </citation>
    <scope>NUCLEOTIDE SEQUENCE</scope>
    <source>
        <tissue evidence="1">Shoot tissue taken approximately 20 cm above the soil surface</tissue>
    </source>
</reference>
<organism evidence="1">
    <name type="scientific">Arundo donax</name>
    <name type="common">Giant reed</name>
    <name type="synonym">Donax arundinaceus</name>
    <dbReference type="NCBI Taxonomy" id="35708"/>
    <lineage>
        <taxon>Eukaryota</taxon>
        <taxon>Viridiplantae</taxon>
        <taxon>Streptophyta</taxon>
        <taxon>Embryophyta</taxon>
        <taxon>Tracheophyta</taxon>
        <taxon>Spermatophyta</taxon>
        <taxon>Magnoliopsida</taxon>
        <taxon>Liliopsida</taxon>
        <taxon>Poales</taxon>
        <taxon>Poaceae</taxon>
        <taxon>PACMAD clade</taxon>
        <taxon>Arundinoideae</taxon>
        <taxon>Arundineae</taxon>
        <taxon>Arundo</taxon>
    </lineage>
</organism>
<reference evidence="1" key="2">
    <citation type="journal article" date="2015" name="Data Brief">
        <title>Shoot transcriptome of the giant reed, Arundo donax.</title>
        <authorList>
            <person name="Barrero R.A."/>
            <person name="Guerrero F.D."/>
            <person name="Moolhuijzen P."/>
            <person name="Goolsby J.A."/>
            <person name="Tidwell J."/>
            <person name="Bellgard S.E."/>
            <person name="Bellgard M.I."/>
        </authorList>
    </citation>
    <scope>NUCLEOTIDE SEQUENCE</scope>
    <source>
        <tissue evidence="1">Shoot tissue taken approximately 20 cm above the soil surface</tissue>
    </source>
</reference>
<dbReference type="AlphaFoldDB" id="A0A0A8XRF4"/>
<evidence type="ECO:0000313" key="1">
    <source>
        <dbReference type="EMBL" id="JAD15363.1"/>
    </source>
</evidence>
<sequence length="32" mass="3581">MLELLVGQTQLSWNLTKMVSGSKTKILDIHVP</sequence>
<accession>A0A0A8XRF4</accession>
<proteinExistence type="predicted"/>